<proteinExistence type="predicted"/>
<keyword evidence="1" id="KW-0472">Membrane</keyword>
<sequence>EIKPLIKEGPWPWAHAIFMEAKEHIFLFLPFLALLFLFLVWKHKDKLKEEIGVRFAIYAIGGTVIFILALMAIS</sequence>
<organism evidence="2">
    <name type="scientific">marine sediment metagenome</name>
    <dbReference type="NCBI Taxonomy" id="412755"/>
    <lineage>
        <taxon>unclassified sequences</taxon>
        <taxon>metagenomes</taxon>
        <taxon>ecological metagenomes</taxon>
    </lineage>
</organism>
<reference evidence="2" key="1">
    <citation type="journal article" date="2014" name="Front. Microbiol.">
        <title>High frequency of phylogenetically diverse reductive dehalogenase-homologous genes in deep subseafloor sedimentary metagenomes.</title>
        <authorList>
            <person name="Kawai M."/>
            <person name="Futagami T."/>
            <person name="Toyoda A."/>
            <person name="Takaki Y."/>
            <person name="Nishi S."/>
            <person name="Hori S."/>
            <person name="Arai W."/>
            <person name="Tsubouchi T."/>
            <person name="Morono Y."/>
            <person name="Uchiyama I."/>
            <person name="Ito T."/>
            <person name="Fujiyama A."/>
            <person name="Inagaki F."/>
            <person name="Takami H."/>
        </authorList>
    </citation>
    <scope>NUCLEOTIDE SEQUENCE</scope>
    <source>
        <strain evidence="2">Expedition CK06-06</strain>
    </source>
</reference>
<feature type="transmembrane region" description="Helical" evidence="1">
    <location>
        <begin position="24"/>
        <end position="41"/>
    </location>
</feature>
<name>X0TZI9_9ZZZZ</name>
<comment type="caution">
    <text evidence="2">The sequence shown here is derived from an EMBL/GenBank/DDBJ whole genome shotgun (WGS) entry which is preliminary data.</text>
</comment>
<dbReference type="AlphaFoldDB" id="X0TZI9"/>
<dbReference type="EMBL" id="BARS01014351">
    <property type="protein sequence ID" value="GAF92536.1"/>
    <property type="molecule type" value="Genomic_DNA"/>
</dbReference>
<keyword evidence="1" id="KW-1133">Transmembrane helix</keyword>
<feature type="non-terminal residue" evidence="2">
    <location>
        <position position="74"/>
    </location>
</feature>
<protein>
    <submittedName>
        <fullName evidence="2">Uncharacterized protein</fullName>
    </submittedName>
</protein>
<feature type="non-terminal residue" evidence="2">
    <location>
        <position position="1"/>
    </location>
</feature>
<gene>
    <name evidence="2" type="ORF">S01H1_24262</name>
</gene>
<evidence type="ECO:0000313" key="2">
    <source>
        <dbReference type="EMBL" id="GAF92536.1"/>
    </source>
</evidence>
<accession>X0TZI9</accession>
<feature type="transmembrane region" description="Helical" evidence="1">
    <location>
        <begin position="53"/>
        <end position="73"/>
    </location>
</feature>
<keyword evidence="1" id="KW-0812">Transmembrane</keyword>
<evidence type="ECO:0000256" key="1">
    <source>
        <dbReference type="SAM" id="Phobius"/>
    </source>
</evidence>